<evidence type="ECO:0000256" key="4">
    <source>
        <dbReference type="ARBA" id="ARBA00022676"/>
    </source>
</evidence>
<sequence>MAETPKEYPILWWTLNYDTDRYNNRLIDKCGLPYNCKMTLDHSYYNQSPLVIFTQWQLYHDRFIERDTLPPKEDVLSGKKAWVLNSVEAPTWLNWDKEWVKLFTYRWTNWFKSDFVESYFSLPPASNSFLNRVLAPPMMALDKKNLLRLNGSAGQKPLAPIAWIVSDCESVSGRRFYVYQLLKYIDIDIYGKCMTNRPWPVKSDGVEMRSSEIAAQYKFYLAFENNNCEDYVTEKLERAYATGAVPIVDGPADYTRFDATGDALINVDDFSSPKTLARYVQELDQDDEKYLHKLRYKIPKDPKHIPNTKDLAHPFVRTWYHSGNLSEWGPDSRGVECGICELTHDLAEGLIKLDGTKNIGIDKTCVIGKHRHALWVMEFYWYITLSVVLGISLVLFILSRRPIRGFLLSAFYAIAPTSWRPRRYNRLAQADTIPLAGPN</sequence>
<name>A0AAD4D7Q6_9FUNG</name>
<dbReference type="PANTHER" id="PTHR11929">
    <property type="entry name" value="ALPHA- 1,3 -FUCOSYLTRANSFERASE"/>
    <property type="match status" value="1"/>
</dbReference>
<accession>A0AAD4D7Q6</accession>
<evidence type="ECO:0000256" key="7">
    <source>
        <dbReference type="ARBA" id="ARBA00022968"/>
    </source>
</evidence>
<dbReference type="EMBL" id="JAAAIL010001501">
    <property type="protein sequence ID" value="KAG0268669.1"/>
    <property type="molecule type" value="Genomic_DNA"/>
</dbReference>
<dbReference type="Gene3D" id="3.40.50.11660">
    <property type="entry name" value="Glycosyl transferase family 10, C-terminal domain"/>
    <property type="match status" value="1"/>
</dbReference>
<keyword evidence="12" id="KW-0333">Golgi apparatus</keyword>
<organism evidence="14 15">
    <name type="scientific">Linnemannia exigua</name>
    <dbReference type="NCBI Taxonomy" id="604196"/>
    <lineage>
        <taxon>Eukaryota</taxon>
        <taxon>Fungi</taxon>
        <taxon>Fungi incertae sedis</taxon>
        <taxon>Mucoromycota</taxon>
        <taxon>Mortierellomycotina</taxon>
        <taxon>Mortierellomycetes</taxon>
        <taxon>Mortierellales</taxon>
        <taxon>Mortierellaceae</taxon>
        <taxon>Linnemannia</taxon>
    </lineage>
</organism>
<keyword evidence="15" id="KW-1185">Reference proteome</keyword>
<keyword evidence="5 12" id="KW-0808">Transferase</keyword>
<dbReference type="PANTHER" id="PTHR11929:SF194">
    <property type="entry name" value="ALPHA-(1,3)-FUCOSYLTRANSFERASE 10"/>
    <property type="match status" value="1"/>
</dbReference>
<evidence type="ECO:0000256" key="10">
    <source>
        <dbReference type="ARBA" id="ARBA00023180"/>
    </source>
</evidence>
<evidence type="ECO:0000256" key="1">
    <source>
        <dbReference type="ARBA" id="ARBA00004606"/>
    </source>
</evidence>
<keyword evidence="6 12" id="KW-0812">Transmembrane</keyword>
<dbReference type="Pfam" id="PF00852">
    <property type="entry name" value="Glyco_transf_10"/>
    <property type="match status" value="1"/>
</dbReference>
<evidence type="ECO:0000256" key="12">
    <source>
        <dbReference type="RuleBase" id="RU003832"/>
    </source>
</evidence>
<evidence type="ECO:0000256" key="11">
    <source>
        <dbReference type="ARBA" id="ARBA00037847"/>
    </source>
</evidence>
<reference evidence="14" key="1">
    <citation type="journal article" date="2020" name="Fungal Divers.">
        <title>Resolving the Mortierellaceae phylogeny through synthesis of multi-gene phylogenetics and phylogenomics.</title>
        <authorList>
            <person name="Vandepol N."/>
            <person name="Liber J."/>
            <person name="Desiro A."/>
            <person name="Na H."/>
            <person name="Kennedy M."/>
            <person name="Barry K."/>
            <person name="Grigoriev I.V."/>
            <person name="Miller A.N."/>
            <person name="O'Donnell K."/>
            <person name="Stajich J.E."/>
            <person name="Bonito G."/>
        </authorList>
    </citation>
    <scope>NUCLEOTIDE SEQUENCE</scope>
    <source>
        <strain evidence="14">NRRL 28262</strain>
    </source>
</reference>
<comment type="pathway">
    <text evidence="2">Protein modification; protein glycosylation.</text>
</comment>
<evidence type="ECO:0000256" key="2">
    <source>
        <dbReference type="ARBA" id="ARBA00004922"/>
    </source>
</evidence>
<evidence type="ECO:0000259" key="13">
    <source>
        <dbReference type="Pfam" id="PF00852"/>
    </source>
</evidence>
<comment type="caution">
    <text evidence="14">The sequence shown here is derived from an EMBL/GenBank/DDBJ whole genome shotgun (WGS) entry which is preliminary data.</text>
</comment>
<keyword evidence="4 12" id="KW-0328">Glycosyltransferase</keyword>
<dbReference type="InterPro" id="IPR001503">
    <property type="entry name" value="Glyco_trans_10"/>
</dbReference>
<evidence type="ECO:0000256" key="6">
    <source>
        <dbReference type="ARBA" id="ARBA00022692"/>
    </source>
</evidence>
<dbReference type="Proteomes" id="UP001194580">
    <property type="component" value="Unassembled WGS sequence"/>
</dbReference>
<dbReference type="FunFam" id="3.40.50.11660:FF:000002">
    <property type="entry name" value="Alpha-(1,3)-fucosyltransferase"/>
    <property type="match status" value="1"/>
</dbReference>
<keyword evidence="7" id="KW-0735">Signal-anchor</keyword>
<gene>
    <name evidence="14" type="primary">FUT11_2</name>
    <name evidence="14" type="ORF">BGZ95_002387</name>
</gene>
<evidence type="ECO:0000313" key="14">
    <source>
        <dbReference type="EMBL" id="KAG0268669.1"/>
    </source>
</evidence>
<dbReference type="GO" id="GO:0046920">
    <property type="term" value="F:alpha-(1-&gt;3)-fucosyltransferase activity"/>
    <property type="evidence" value="ECO:0007669"/>
    <property type="project" value="TreeGrafter"/>
</dbReference>
<comment type="subcellular location">
    <subcellularLocation>
        <location evidence="11">Endomembrane system</location>
        <topology evidence="11">Single-pass membrane protein</topology>
    </subcellularLocation>
    <subcellularLocation>
        <location evidence="12">Golgi apparatus</location>
        <location evidence="12">Golgi stack membrane</location>
        <topology evidence="12">Single-pass type II membrane protein</topology>
    </subcellularLocation>
    <subcellularLocation>
        <location evidence="1">Membrane</location>
        <topology evidence="1">Single-pass type II membrane protein</topology>
    </subcellularLocation>
</comment>
<evidence type="ECO:0000313" key="15">
    <source>
        <dbReference type="Proteomes" id="UP001194580"/>
    </source>
</evidence>
<dbReference type="GO" id="GO:0032580">
    <property type="term" value="C:Golgi cisterna membrane"/>
    <property type="evidence" value="ECO:0007669"/>
    <property type="project" value="UniProtKB-SubCell"/>
</dbReference>
<dbReference type="InterPro" id="IPR055270">
    <property type="entry name" value="Glyco_tran_10_C"/>
</dbReference>
<dbReference type="AlphaFoldDB" id="A0AAD4D7Q6"/>
<keyword evidence="8 12" id="KW-1133">Transmembrane helix</keyword>
<keyword evidence="10" id="KW-0325">Glycoprotein</keyword>
<evidence type="ECO:0000256" key="5">
    <source>
        <dbReference type="ARBA" id="ARBA00022679"/>
    </source>
</evidence>
<dbReference type="InterPro" id="IPR038577">
    <property type="entry name" value="GT10-like_C_sf"/>
</dbReference>
<evidence type="ECO:0000256" key="9">
    <source>
        <dbReference type="ARBA" id="ARBA00023136"/>
    </source>
</evidence>
<protein>
    <recommendedName>
        <fullName evidence="12">Fucosyltransferase</fullName>
        <ecNumber evidence="12">2.4.1.-</ecNumber>
    </recommendedName>
</protein>
<dbReference type="SUPFAM" id="SSF53756">
    <property type="entry name" value="UDP-Glycosyltransferase/glycogen phosphorylase"/>
    <property type="match status" value="1"/>
</dbReference>
<proteinExistence type="inferred from homology"/>
<evidence type="ECO:0000256" key="3">
    <source>
        <dbReference type="ARBA" id="ARBA00008919"/>
    </source>
</evidence>
<feature type="transmembrane region" description="Helical" evidence="12">
    <location>
        <begin position="379"/>
        <end position="398"/>
    </location>
</feature>
<feature type="domain" description="Fucosyltransferase C-terminal" evidence="13">
    <location>
        <begin position="161"/>
        <end position="295"/>
    </location>
</feature>
<dbReference type="EC" id="2.4.1.-" evidence="12"/>
<comment type="similarity">
    <text evidence="3 12">Belongs to the glycosyltransferase 10 family.</text>
</comment>
<evidence type="ECO:0000256" key="8">
    <source>
        <dbReference type="ARBA" id="ARBA00022989"/>
    </source>
</evidence>
<keyword evidence="9 12" id="KW-0472">Membrane</keyword>